<dbReference type="EMBL" id="DF973288">
    <property type="protein sequence ID" value="GAU24431.1"/>
    <property type="molecule type" value="Genomic_DNA"/>
</dbReference>
<dbReference type="AlphaFoldDB" id="A0A2Z6LXV9"/>
<feature type="region of interest" description="Disordered" evidence="1">
    <location>
        <begin position="1"/>
        <end position="22"/>
    </location>
</feature>
<evidence type="ECO:0000313" key="3">
    <source>
        <dbReference type="Proteomes" id="UP000242715"/>
    </source>
</evidence>
<gene>
    <name evidence="2" type="ORF">TSUD_391410</name>
</gene>
<proteinExistence type="predicted"/>
<evidence type="ECO:0000313" key="2">
    <source>
        <dbReference type="EMBL" id="GAU24431.1"/>
    </source>
</evidence>
<reference evidence="3" key="1">
    <citation type="journal article" date="2017" name="Front. Plant Sci.">
        <title>Climate Clever Clovers: New Paradigm to Reduce the Environmental Footprint of Ruminants by Breeding Low Methanogenic Forages Utilizing Haplotype Variation.</title>
        <authorList>
            <person name="Kaur P."/>
            <person name="Appels R."/>
            <person name="Bayer P.E."/>
            <person name="Keeble-Gagnere G."/>
            <person name="Wang J."/>
            <person name="Hirakawa H."/>
            <person name="Shirasawa K."/>
            <person name="Vercoe P."/>
            <person name="Stefanova K."/>
            <person name="Durmic Z."/>
            <person name="Nichols P."/>
            <person name="Revell C."/>
            <person name="Isobe S.N."/>
            <person name="Edwards D."/>
            <person name="Erskine W."/>
        </authorList>
    </citation>
    <scope>NUCLEOTIDE SEQUENCE [LARGE SCALE GENOMIC DNA]</scope>
    <source>
        <strain evidence="3">cv. Daliak</strain>
    </source>
</reference>
<protein>
    <submittedName>
        <fullName evidence="2">Uncharacterized protein</fullName>
    </submittedName>
</protein>
<dbReference type="Proteomes" id="UP000242715">
    <property type="component" value="Unassembled WGS sequence"/>
</dbReference>
<evidence type="ECO:0000256" key="1">
    <source>
        <dbReference type="SAM" id="MobiDB-lite"/>
    </source>
</evidence>
<sequence>MFNIGSSKKSDSYSSSSPPSSSSCYLARTLKTNRGKNLHPATWSMSSVLTTLPESPPPPICSHPLPLPPSHANTYIDNATDFSTPRNQRLSMAYNENDNNSNCFFEIDEWLEHANKFCKSFNHHTDDHFTETRGNGSPDHEQDMRISAVCKNYLKAQEHQLYNIILPSVREESPVLQNITSCINRYEGGSSSQHTKLISRPKPYDEFLNETRKKKLAADKDARNKAKHLQLMQRLRRKEEAINDWEMHETMKAMDDMDKIQACNFIIYMHAS</sequence>
<organism evidence="2 3">
    <name type="scientific">Trifolium subterraneum</name>
    <name type="common">Subterranean clover</name>
    <dbReference type="NCBI Taxonomy" id="3900"/>
    <lineage>
        <taxon>Eukaryota</taxon>
        <taxon>Viridiplantae</taxon>
        <taxon>Streptophyta</taxon>
        <taxon>Embryophyta</taxon>
        <taxon>Tracheophyta</taxon>
        <taxon>Spermatophyta</taxon>
        <taxon>Magnoliopsida</taxon>
        <taxon>eudicotyledons</taxon>
        <taxon>Gunneridae</taxon>
        <taxon>Pentapetalae</taxon>
        <taxon>rosids</taxon>
        <taxon>fabids</taxon>
        <taxon>Fabales</taxon>
        <taxon>Fabaceae</taxon>
        <taxon>Papilionoideae</taxon>
        <taxon>50 kb inversion clade</taxon>
        <taxon>NPAAA clade</taxon>
        <taxon>Hologalegina</taxon>
        <taxon>IRL clade</taxon>
        <taxon>Trifolieae</taxon>
        <taxon>Trifolium</taxon>
    </lineage>
</organism>
<feature type="compositionally biased region" description="Low complexity" evidence="1">
    <location>
        <begin position="12"/>
        <end position="22"/>
    </location>
</feature>
<keyword evidence="3" id="KW-1185">Reference proteome</keyword>
<accession>A0A2Z6LXV9</accession>
<name>A0A2Z6LXV9_TRISU</name>
<dbReference type="OrthoDB" id="1407062at2759"/>